<dbReference type="AlphaFoldDB" id="A0A7Y9THW8"/>
<evidence type="ECO:0000256" key="6">
    <source>
        <dbReference type="ARBA" id="ARBA00023308"/>
    </source>
</evidence>
<evidence type="ECO:0000313" key="9">
    <source>
        <dbReference type="EMBL" id="NYF80964.1"/>
    </source>
</evidence>
<evidence type="ECO:0000313" key="10">
    <source>
        <dbReference type="Proteomes" id="UP000589520"/>
    </source>
</evidence>
<dbReference type="PANTHER" id="PTHR43095">
    <property type="entry name" value="SUGAR KINASE"/>
    <property type="match status" value="1"/>
</dbReference>
<dbReference type="InterPro" id="IPR043129">
    <property type="entry name" value="ATPase_NBD"/>
</dbReference>
<dbReference type="Pfam" id="PF02782">
    <property type="entry name" value="FGGY_C"/>
    <property type="match status" value="1"/>
</dbReference>
<dbReference type="Proteomes" id="UP000589520">
    <property type="component" value="Unassembled WGS sequence"/>
</dbReference>
<keyword evidence="6" id="KW-0684">Rhamnose metabolism</keyword>
<dbReference type="SUPFAM" id="SSF53067">
    <property type="entry name" value="Actin-like ATPase domain"/>
    <property type="match status" value="2"/>
</dbReference>
<evidence type="ECO:0000259" key="7">
    <source>
        <dbReference type="Pfam" id="PF00370"/>
    </source>
</evidence>
<evidence type="ECO:0000259" key="8">
    <source>
        <dbReference type="Pfam" id="PF02782"/>
    </source>
</evidence>
<comment type="similarity">
    <text evidence="1">Belongs to the FGGY kinase family.</text>
</comment>
<dbReference type="GO" id="GO:0019301">
    <property type="term" value="P:rhamnose catabolic process"/>
    <property type="evidence" value="ECO:0007669"/>
    <property type="project" value="InterPro"/>
</dbReference>
<keyword evidence="5" id="KW-0067">ATP-binding</keyword>
<keyword evidence="4 9" id="KW-0418">Kinase</keyword>
<dbReference type="InterPro" id="IPR018484">
    <property type="entry name" value="FGGY_N"/>
</dbReference>
<reference evidence="9 10" key="1">
    <citation type="submission" date="2020-07" db="EMBL/GenBank/DDBJ databases">
        <title>Genomic Encyclopedia of Type Strains, Phase IV (KMG-V): Genome sequencing to study the core and pangenomes of soil and plant-associated prokaryotes.</title>
        <authorList>
            <person name="Whitman W."/>
        </authorList>
    </citation>
    <scope>NUCLEOTIDE SEQUENCE [LARGE SCALE GENOMIC DNA]</scope>
    <source>
        <strain evidence="9 10">X4EP2</strain>
    </source>
</reference>
<keyword evidence="10" id="KW-1185">Reference proteome</keyword>
<dbReference type="GO" id="GO:0005524">
    <property type="term" value="F:ATP binding"/>
    <property type="evidence" value="ECO:0007669"/>
    <property type="project" value="UniProtKB-KW"/>
</dbReference>
<evidence type="ECO:0000256" key="3">
    <source>
        <dbReference type="ARBA" id="ARBA00022741"/>
    </source>
</evidence>
<gene>
    <name evidence="9" type="ORF">HDF17_003284</name>
</gene>
<keyword evidence="3" id="KW-0547">Nucleotide-binding</keyword>
<evidence type="ECO:0000256" key="5">
    <source>
        <dbReference type="ARBA" id="ARBA00022840"/>
    </source>
</evidence>
<feature type="domain" description="Carbohydrate kinase FGGY N-terminal" evidence="7">
    <location>
        <begin position="18"/>
        <end position="255"/>
    </location>
</feature>
<organism evidence="9 10">
    <name type="scientific">Granulicella arctica</name>
    <dbReference type="NCBI Taxonomy" id="940613"/>
    <lineage>
        <taxon>Bacteria</taxon>
        <taxon>Pseudomonadati</taxon>
        <taxon>Acidobacteriota</taxon>
        <taxon>Terriglobia</taxon>
        <taxon>Terriglobales</taxon>
        <taxon>Acidobacteriaceae</taxon>
        <taxon>Granulicella</taxon>
    </lineage>
</organism>
<accession>A0A7Y9THW8</accession>
<dbReference type="RefSeq" id="WP_179492725.1">
    <property type="nucleotide sequence ID" value="NZ_JACCCW010000002.1"/>
</dbReference>
<feature type="domain" description="Carbohydrate kinase FGGY C-terminal" evidence="8">
    <location>
        <begin position="264"/>
        <end position="456"/>
    </location>
</feature>
<keyword evidence="2 9" id="KW-0808">Transferase</keyword>
<sequence length="493" mass="53628">MKRAPEGALLPMDQRALIAVDLGAESCRVSLLQWITGAPVVTLVHRFANAPRESDGLRWDLGMIEAGLDEGLRRCASIATEGVRSIAVDGWAVDYVRIGVDGRALADPFCYRDERTVEAERSLHRKISPEQLRELTGIQLLRINTLYQLFADSLAGLPEGEQWLNLPEYILSRWGGARVSEYTNATHTQLTEIYRQHWSREIFQAAQLDLASAPKIVPPGTVVGRLQGPLAELSALRDAALIAPACHDTASAIAGIPATGNDWAYISSGTWSLVGTLVEQPHNGEAARADNFTNLGAVGDQICFHKNVNGMWLIRQCVEQWAAEGTEWTVQDLVAAAEKLPKPDALLDVDEPDLLLQGHMPRRINAQRAKHGLAPLDEGAANAPAFASLIFHSLAARYARVLDRVALHSGKRLKRLFVVGGASRNEFLNRLTQEATGLEVFRGSPESSTVGNFAVQLAVLDGNRDVNSGVYGEHVSRWAGLLVAALGRASTAR</sequence>
<dbReference type="EC" id="2.7.1.5" evidence="9"/>
<dbReference type="GO" id="GO:0008993">
    <property type="term" value="F:rhamnulokinase activity"/>
    <property type="evidence" value="ECO:0007669"/>
    <property type="project" value="UniProtKB-EC"/>
</dbReference>
<dbReference type="EMBL" id="JACCCW010000002">
    <property type="protein sequence ID" value="NYF80964.1"/>
    <property type="molecule type" value="Genomic_DNA"/>
</dbReference>
<dbReference type="InterPro" id="IPR050406">
    <property type="entry name" value="FGGY_Carb_Kinase"/>
</dbReference>
<protein>
    <submittedName>
        <fullName evidence="9">Rhamnulokinase</fullName>
        <ecNumber evidence="9">2.7.1.5</ecNumber>
    </submittedName>
</protein>
<dbReference type="Pfam" id="PF00370">
    <property type="entry name" value="FGGY_N"/>
    <property type="match status" value="1"/>
</dbReference>
<evidence type="ECO:0000256" key="1">
    <source>
        <dbReference type="ARBA" id="ARBA00009156"/>
    </source>
</evidence>
<dbReference type="InterPro" id="IPR018485">
    <property type="entry name" value="FGGY_C"/>
</dbReference>
<dbReference type="CDD" id="cd07771">
    <property type="entry name" value="ASKHA_NBD_FGGY_RhaB-like"/>
    <property type="match status" value="1"/>
</dbReference>
<dbReference type="InterPro" id="IPR013449">
    <property type="entry name" value="Rhamnulokinase"/>
</dbReference>
<evidence type="ECO:0000256" key="4">
    <source>
        <dbReference type="ARBA" id="ARBA00022777"/>
    </source>
</evidence>
<evidence type="ECO:0000256" key="2">
    <source>
        <dbReference type="ARBA" id="ARBA00022679"/>
    </source>
</evidence>
<dbReference type="PANTHER" id="PTHR43095:SF2">
    <property type="entry name" value="GLUCONOKINASE"/>
    <property type="match status" value="1"/>
</dbReference>
<comment type="caution">
    <text evidence="9">The sequence shown here is derived from an EMBL/GenBank/DDBJ whole genome shotgun (WGS) entry which is preliminary data.</text>
</comment>
<proteinExistence type="inferred from homology"/>
<dbReference type="Gene3D" id="3.30.420.40">
    <property type="match status" value="2"/>
</dbReference>
<name>A0A7Y9THW8_9BACT</name>